<dbReference type="InterPro" id="IPR002213">
    <property type="entry name" value="UDP_glucos_trans"/>
</dbReference>
<gene>
    <name evidence="4" type="primary">CSON002583</name>
</gene>
<evidence type="ECO:0000256" key="2">
    <source>
        <dbReference type="ARBA" id="ARBA00022676"/>
    </source>
</evidence>
<organism evidence="4">
    <name type="scientific">Culicoides sonorensis</name>
    <name type="common">Biting midge</name>
    <dbReference type="NCBI Taxonomy" id="179676"/>
    <lineage>
        <taxon>Eukaryota</taxon>
        <taxon>Metazoa</taxon>
        <taxon>Ecdysozoa</taxon>
        <taxon>Arthropoda</taxon>
        <taxon>Hexapoda</taxon>
        <taxon>Insecta</taxon>
        <taxon>Pterygota</taxon>
        <taxon>Neoptera</taxon>
        <taxon>Endopterygota</taxon>
        <taxon>Diptera</taxon>
        <taxon>Nematocera</taxon>
        <taxon>Chironomoidea</taxon>
        <taxon>Ceratopogonidae</taxon>
        <taxon>Ceratopogoninae</taxon>
        <taxon>Culicoides</taxon>
        <taxon>Monoculicoides</taxon>
    </lineage>
</organism>
<dbReference type="InterPro" id="IPR050271">
    <property type="entry name" value="UDP-glycosyltransferase"/>
</dbReference>
<protein>
    <submittedName>
        <fullName evidence="4">CSON002583 protein</fullName>
    </submittedName>
</protein>
<sequence>MLNGHPTLTYARPFFPNVAEIACVHCKEAEQLPNDLEEFVGGNDNGFIYVSMGSSVKAANMPNKLRRIMLEAFSYLPYKVLWKWERGLLSMFETVYHGCPTVTIPVFCDHDANAAKAVLDGFAIKLNLQTLSSRSLAGAIEQIIKNDSYKAQARSHKLSKHLTNAFFRILQTTITQRSERFTS</sequence>
<evidence type="ECO:0000313" key="4">
    <source>
        <dbReference type="EMBL" id="SSX20812.1"/>
    </source>
</evidence>
<proteinExistence type="inferred from homology"/>
<dbReference type="Pfam" id="PF00201">
    <property type="entry name" value="UDPGT"/>
    <property type="match status" value="2"/>
</dbReference>
<evidence type="ECO:0000256" key="3">
    <source>
        <dbReference type="ARBA" id="ARBA00022679"/>
    </source>
</evidence>
<keyword evidence="2" id="KW-0328">Glycosyltransferase</keyword>
<keyword evidence="3" id="KW-0808">Transferase</keyword>
<evidence type="ECO:0000256" key="1">
    <source>
        <dbReference type="ARBA" id="ARBA00009995"/>
    </source>
</evidence>
<dbReference type="PANTHER" id="PTHR48043">
    <property type="entry name" value="EG:EG0003.4 PROTEIN-RELATED"/>
    <property type="match status" value="1"/>
</dbReference>
<reference evidence="4" key="1">
    <citation type="submission" date="2018-07" db="EMBL/GenBank/DDBJ databases">
        <authorList>
            <person name="Quirk P.G."/>
            <person name="Krulwich T.A."/>
        </authorList>
    </citation>
    <scope>NUCLEOTIDE SEQUENCE</scope>
</reference>
<dbReference type="PANTHER" id="PTHR48043:SF27">
    <property type="entry name" value="UDP-GLUCURONOSYLTRANSFERASE"/>
    <property type="match status" value="1"/>
</dbReference>
<dbReference type="EMBL" id="UFQT01000142">
    <property type="protein sequence ID" value="SSX20812.1"/>
    <property type="molecule type" value="Genomic_DNA"/>
</dbReference>
<accession>A0A336LS21</accession>
<dbReference type="VEuPathDB" id="VectorBase:CSON002583"/>
<dbReference type="SUPFAM" id="SSF53756">
    <property type="entry name" value="UDP-Glycosyltransferase/glycogen phosphorylase"/>
    <property type="match status" value="1"/>
</dbReference>
<dbReference type="AlphaFoldDB" id="A0A336LS21"/>
<comment type="similarity">
    <text evidence="1">Belongs to the UDP-glycosyltransferase family.</text>
</comment>
<dbReference type="Gene3D" id="3.40.50.2000">
    <property type="entry name" value="Glycogen Phosphorylase B"/>
    <property type="match status" value="2"/>
</dbReference>
<dbReference type="GO" id="GO:0008194">
    <property type="term" value="F:UDP-glycosyltransferase activity"/>
    <property type="evidence" value="ECO:0007669"/>
    <property type="project" value="InterPro"/>
</dbReference>
<name>A0A336LS21_CULSO</name>